<dbReference type="EMBL" id="RJVJ01000001">
    <property type="protein sequence ID" value="ROR45622.1"/>
    <property type="molecule type" value="Genomic_DNA"/>
</dbReference>
<dbReference type="Pfam" id="PF00857">
    <property type="entry name" value="Isochorismatase"/>
    <property type="match status" value="1"/>
</dbReference>
<organism evidence="2 3">
    <name type="scientific">Kitasatospora cineracea</name>
    <dbReference type="NCBI Taxonomy" id="88074"/>
    <lineage>
        <taxon>Bacteria</taxon>
        <taxon>Bacillati</taxon>
        <taxon>Actinomycetota</taxon>
        <taxon>Actinomycetes</taxon>
        <taxon>Kitasatosporales</taxon>
        <taxon>Streptomycetaceae</taxon>
        <taxon>Kitasatospora</taxon>
    </lineage>
</organism>
<dbReference type="InterPro" id="IPR000868">
    <property type="entry name" value="Isochorismatase-like_dom"/>
</dbReference>
<evidence type="ECO:0000259" key="1">
    <source>
        <dbReference type="Pfam" id="PF00857"/>
    </source>
</evidence>
<dbReference type="PANTHER" id="PTHR43559">
    <property type="entry name" value="HYDROLASE YCAC-RELATED"/>
    <property type="match status" value="1"/>
</dbReference>
<proteinExistence type="predicted"/>
<dbReference type="OrthoDB" id="9796958at2"/>
<dbReference type="InterPro" id="IPR036380">
    <property type="entry name" value="Isochorismatase-like_sf"/>
</dbReference>
<feature type="domain" description="Isochorismatase-like" evidence="1">
    <location>
        <begin position="61"/>
        <end position="154"/>
    </location>
</feature>
<dbReference type="InterPro" id="IPR053152">
    <property type="entry name" value="Hydrolase_YcaC-like"/>
</dbReference>
<protein>
    <submittedName>
        <fullName evidence="2">Isochorismatase family protein</fullName>
    </submittedName>
</protein>
<dbReference type="SUPFAM" id="SSF52499">
    <property type="entry name" value="Isochorismatase-like hydrolases"/>
    <property type="match status" value="1"/>
</dbReference>
<accession>A0A8G1XGE4</accession>
<comment type="caution">
    <text evidence="2">The sequence shown here is derived from an EMBL/GenBank/DDBJ whole genome shotgun (WGS) entry which is preliminary data.</text>
</comment>
<reference evidence="2 3" key="1">
    <citation type="submission" date="2018-11" db="EMBL/GenBank/DDBJ databases">
        <title>Sequencing the genomes of 1000 actinobacteria strains.</title>
        <authorList>
            <person name="Klenk H.-P."/>
        </authorList>
    </citation>
    <scope>NUCLEOTIDE SEQUENCE [LARGE SCALE GENOMIC DNA]</scope>
    <source>
        <strain evidence="2 3">DSM 44780</strain>
    </source>
</reference>
<sequence>MLDPRTVQLVFADLQDSIVALSRTNDPDTIRRSAGVLGRLARTLDIPFTVSAAPRPGGPGVIAELPAATPFVRSGPCCWDDAPWRREVAANACTTLVLCGVTSEIVVLHTALDALADGYAVTVLVDASGGMSERTENAAFDRIRAAGGTVTSVASFATDLVRDFTDPTGREVITALHGLLDQAMS</sequence>
<dbReference type="PANTHER" id="PTHR43559:SF3">
    <property type="entry name" value="HYDROLASE YCAC-RELATED"/>
    <property type="match status" value="1"/>
</dbReference>
<gene>
    <name evidence="2" type="ORF">EDD39_3864</name>
</gene>
<evidence type="ECO:0000313" key="3">
    <source>
        <dbReference type="Proteomes" id="UP000267408"/>
    </source>
</evidence>
<evidence type="ECO:0000313" key="2">
    <source>
        <dbReference type="EMBL" id="ROR45622.1"/>
    </source>
</evidence>
<dbReference type="AlphaFoldDB" id="A0A8G1XGE4"/>
<dbReference type="Proteomes" id="UP000267408">
    <property type="component" value="Unassembled WGS sequence"/>
</dbReference>
<name>A0A8G1XGE4_9ACTN</name>
<dbReference type="RefSeq" id="WP_123557657.1">
    <property type="nucleotide sequence ID" value="NZ_RJVJ01000001.1"/>
</dbReference>
<dbReference type="Gene3D" id="3.40.50.850">
    <property type="entry name" value="Isochorismatase-like"/>
    <property type="match status" value="1"/>
</dbReference>